<organism evidence="1">
    <name type="scientific">Rhizophora mucronata</name>
    <name type="common">Asiatic mangrove</name>
    <dbReference type="NCBI Taxonomy" id="61149"/>
    <lineage>
        <taxon>Eukaryota</taxon>
        <taxon>Viridiplantae</taxon>
        <taxon>Streptophyta</taxon>
        <taxon>Embryophyta</taxon>
        <taxon>Tracheophyta</taxon>
        <taxon>Spermatophyta</taxon>
        <taxon>Magnoliopsida</taxon>
        <taxon>eudicotyledons</taxon>
        <taxon>Gunneridae</taxon>
        <taxon>Pentapetalae</taxon>
        <taxon>rosids</taxon>
        <taxon>fabids</taxon>
        <taxon>Malpighiales</taxon>
        <taxon>Rhizophoraceae</taxon>
        <taxon>Rhizophora</taxon>
    </lineage>
</organism>
<accession>A0A2P2MM31</accession>
<protein>
    <submittedName>
        <fullName evidence="1">Coatomer subunit beta'-2 isoform X1</fullName>
    </submittedName>
</protein>
<reference evidence="1" key="1">
    <citation type="submission" date="2018-02" db="EMBL/GenBank/DDBJ databases">
        <title>Rhizophora mucronata_Transcriptome.</title>
        <authorList>
            <person name="Meera S.P."/>
            <person name="Sreeshan A."/>
            <person name="Augustine A."/>
        </authorList>
    </citation>
    <scope>NUCLEOTIDE SEQUENCE</scope>
    <source>
        <tissue evidence="1">Leaf</tissue>
    </source>
</reference>
<sequence length="46" mass="5370">MLIQQTVWFSLTETRLRKSGVRIMKEPPQPKRSWLGGVKIPVLFLC</sequence>
<evidence type="ECO:0000313" key="1">
    <source>
        <dbReference type="EMBL" id="MBX31232.1"/>
    </source>
</evidence>
<dbReference type="EMBL" id="GGEC01050748">
    <property type="protein sequence ID" value="MBX31232.1"/>
    <property type="molecule type" value="Transcribed_RNA"/>
</dbReference>
<proteinExistence type="predicted"/>
<name>A0A2P2MM31_RHIMU</name>
<dbReference type="AlphaFoldDB" id="A0A2P2MM31"/>